<evidence type="ECO:0008006" key="8">
    <source>
        <dbReference type="Google" id="ProtNLM"/>
    </source>
</evidence>
<evidence type="ECO:0000256" key="2">
    <source>
        <dbReference type="ARBA" id="ARBA00022692"/>
    </source>
</evidence>
<dbReference type="InterPro" id="IPR006639">
    <property type="entry name" value="Preselin/SPP"/>
</dbReference>
<dbReference type="GO" id="GO:0016020">
    <property type="term" value="C:membrane"/>
    <property type="evidence" value="ECO:0007669"/>
    <property type="project" value="InterPro"/>
</dbReference>
<dbReference type="GO" id="GO:0012505">
    <property type="term" value="C:endomembrane system"/>
    <property type="evidence" value="ECO:0007669"/>
    <property type="project" value="UniProtKB-SubCell"/>
</dbReference>
<dbReference type="AlphaFoldDB" id="A0A832V034"/>
<evidence type="ECO:0000256" key="1">
    <source>
        <dbReference type="ARBA" id="ARBA00004127"/>
    </source>
</evidence>
<sequence>MSLFLAVQIIGIYVAIQISAFEVIPVAETVPAVKGFLLMFAAATALFLVLIKFFKRRLGFMKVLMAFIIFVGSETVFSVIFSELTALLLALSLVVIRFTYPTILVQNVSLILALAGVGATIGLLFNVSTIFIILAILSVYDIIAVYKTKHMLTLFKGTLDSGVPLALIASEKLSDMGSELKKATLKTPTTKREYTFLGTGDVAFPLILAVSALRTGFSVSAFVIVGGLVGILIIHSLLIYGKGKPIPALPPLAACTMGAYLLASYFLI</sequence>
<feature type="transmembrane region" description="Helical" evidence="5">
    <location>
        <begin position="66"/>
        <end position="98"/>
    </location>
</feature>
<protein>
    <recommendedName>
        <fullName evidence="8">Signal-peptide peptidase, presenilin aspartyl protease</fullName>
    </recommendedName>
</protein>
<feature type="transmembrane region" description="Helical" evidence="5">
    <location>
        <begin position="36"/>
        <end position="54"/>
    </location>
</feature>
<keyword evidence="4 5" id="KW-0472">Membrane</keyword>
<keyword evidence="2 5" id="KW-0812">Transmembrane</keyword>
<name>A0A832V034_9ARCH</name>
<evidence type="ECO:0000256" key="4">
    <source>
        <dbReference type="ARBA" id="ARBA00023136"/>
    </source>
</evidence>
<feature type="transmembrane region" description="Helical" evidence="5">
    <location>
        <begin position="110"/>
        <end position="143"/>
    </location>
</feature>
<keyword evidence="3 5" id="KW-1133">Transmembrane helix</keyword>
<dbReference type="InterPro" id="IPR010545">
    <property type="entry name" value="SPP"/>
</dbReference>
<evidence type="ECO:0000256" key="5">
    <source>
        <dbReference type="SAM" id="Phobius"/>
    </source>
</evidence>
<keyword evidence="7" id="KW-1185">Reference proteome</keyword>
<feature type="transmembrane region" description="Helical" evidence="5">
    <location>
        <begin position="219"/>
        <end position="241"/>
    </location>
</feature>
<dbReference type="SMART" id="SM00730">
    <property type="entry name" value="PSN"/>
    <property type="match status" value="1"/>
</dbReference>
<dbReference type="Pfam" id="PF06550">
    <property type="entry name" value="SPP"/>
    <property type="match status" value="1"/>
</dbReference>
<gene>
    <name evidence="6" type="ORF">H1011_03385</name>
</gene>
<dbReference type="GO" id="GO:0042500">
    <property type="term" value="F:aspartic endopeptidase activity, intramembrane cleaving"/>
    <property type="evidence" value="ECO:0007669"/>
    <property type="project" value="InterPro"/>
</dbReference>
<accession>A0A832V034</accession>
<feature type="transmembrane region" description="Helical" evidence="5">
    <location>
        <begin position="248"/>
        <end position="267"/>
    </location>
</feature>
<proteinExistence type="predicted"/>
<comment type="caution">
    <text evidence="6">The sequence shown here is derived from an EMBL/GenBank/DDBJ whole genome shotgun (WGS) entry which is preliminary data.</text>
</comment>
<evidence type="ECO:0000313" key="6">
    <source>
        <dbReference type="EMBL" id="HIJ99832.1"/>
    </source>
</evidence>
<feature type="transmembrane region" description="Helical" evidence="5">
    <location>
        <begin position="194"/>
        <end position="213"/>
    </location>
</feature>
<evidence type="ECO:0000256" key="3">
    <source>
        <dbReference type="ARBA" id="ARBA00022989"/>
    </source>
</evidence>
<organism evidence="6 7">
    <name type="scientific">Candidatus Undinarchaeum marinum</name>
    <dbReference type="NCBI Taxonomy" id="2756141"/>
    <lineage>
        <taxon>Archaea</taxon>
        <taxon>Candidatus Undinarchaeota</taxon>
        <taxon>Candidatus Undinarchaeia</taxon>
        <taxon>Candidatus Undinarchaeales</taxon>
        <taxon>Candidatus Undinarchaeaceae</taxon>
        <taxon>Candidatus Undinarchaeum</taxon>
    </lineage>
</organism>
<reference evidence="6 7" key="1">
    <citation type="journal article" name="Nat. Commun.">
        <title>Undinarchaeota illuminate DPANN phylogeny and the impact of gene transfer on archaeal evolution.</title>
        <authorList>
            <person name="Dombrowski N."/>
            <person name="Williams T.A."/>
            <person name="Sun J."/>
            <person name="Woodcroft B.J."/>
            <person name="Lee J.H."/>
            <person name="Minh B.Q."/>
            <person name="Rinke C."/>
            <person name="Spang A."/>
        </authorList>
    </citation>
    <scope>NUCLEOTIDE SEQUENCE [LARGE SCALE GENOMIC DNA]</scope>
    <source>
        <strain evidence="6">MAG_bin17</strain>
    </source>
</reference>
<comment type="subcellular location">
    <subcellularLocation>
        <location evidence="1">Endomembrane system</location>
        <topology evidence="1">Multi-pass membrane protein</topology>
    </subcellularLocation>
</comment>
<evidence type="ECO:0000313" key="7">
    <source>
        <dbReference type="Proteomes" id="UP000604391"/>
    </source>
</evidence>
<dbReference type="EMBL" id="DVAD01000015">
    <property type="protein sequence ID" value="HIJ99832.1"/>
    <property type="molecule type" value="Genomic_DNA"/>
</dbReference>
<dbReference type="Proteomes" id="UP000604391">
    <property type="component" value="Unassembled WGS sequence"/>
</dbReference>